<dbReference type="EMBL" id="PDET01000002">
    <property type="protein sequence ID" value="PRD16806.1"/>
    <property type="molecule type" value="Genomic_DNA"/>
</dbReference>
<keyword evidence="1" id="KW-0238">DNA-binding</keyword>
<dbReference type="AlphaFoldDB" id="A0A2S9IG78"/>
<dbReference type="RefSeq" id="WP_105591386.1">
    <property type="nucleotide sequence ID" value="NZ_PDET01000002.1"/>
</dbReference>
<dbReference type="GO" id="GO:0006355">
    <property type="term" value="P:regulation of DNA-templated transcription"/>
    <property type="evidence" value="ECO:0007669"/>
    <property type="project" value="InterPro"/>
</dbReference>
<name>A0A2S9IG78_9GAMM</name>
<reference evidence="3 4" key="1">
    <citation type="submission" date="2017-10" db="EMBL/GenBank/DDBJ databases">
        <title>Draft genome of two endophytic bacteria isolated from 'guarana' Paullinia cupana (Mart.) Ducke.</title>
        <authorList>
            <person name="Siqueira K.A."/>
            <person name="Liotti R.G."/>
            <person name="Mendes T.A."/>
            <person name="Soares M.A."/>
        </authorList>
    </citation>
    <scope>NUCLEOTIDE SEQUENCE [LARGE SCALE GENOMIC DNA]</scope>
    <source>
        <strain evidence="3 4">342</strain>
    </source>
</reference>
<accession>A0A2S9IG78</accession>
<sequence length="207" mass="23655">MSYIILNKCDYFSHGLKSVINEAGGKKKDIHLLDNLPNCARLLQQGSTQIAFICESVYNTENDREEIKKLIAMNPETLFIIFMRVVHSSFEDYIYIKPNVVIMAQNVSISTVKNLVANNRLKQATQPVGLYPADETPLSFSKRESEILNLWMKERSSVEISEHINIKLKTVLSHKNNLKKKSKSKRTKVLFQIINLAKSLTHVPHLS</sequence>
<dbReference type="Gene3D" id="1.10.10.10">
    <property type="entry name" value="Winged helix-like DNA-binding domain superfamily/Winged helix DNA-binding domain"/>
    <property type="match status" value="1"/>
</dbReference>
<dbReference type="Pfam" id="PF00196">
    <property type="entry name" value="GerE"/>
    <property type="match status" value="1"/>
</dbReference>
<dbReference type="GO" id="GO:0003677">
    <property type="term" value="F:DNA binding"/>
    <property type="evidence" value="ECO:0007669"/>
    <property type="project" value="UniProtKB-KW"/>
</dbReference>
<gene>
    <name evidence="3" type="ORF">CQW29_03840</name>
</gene>
<dbReference type="InterPro" id="IPR016032">
    <property type="entry name" value="Sig_transdc_resp-reg_C-effctor"/>
</dbReference>
<feature type="domain" description="HTH luxR-type" evidence="2">
    <location>
        <begin position="133"/>
        <end position="201"/>
    </location>
</feature>
<dbReference type="PROSITE" id="PS50043">
    <property type="entry name" value="HTH_LUXR_2"/>
    <property type="match status" value="1"/>
</dbReference>
<dbReference type="SUPFAM" id="SSF46894">
    <property type="entry name" value="C-terminal effector domain of the bipartite response regulators"/>
    <property type="match status" value="1"/>
</dbReference>
<dbReference type="InterPro" id="IPR000792">
    <property type="entry name" value="Tscrpt_reg_LuxR_C"/>
</dbReference>
<dbReference type="InterPro" id="IPR036388">
    <property type="entry name" value="WH-like_DNA-bd_sf"/>
</dbReference>
<evidence type="ECO:0000259" key="2">
    <source>
        <dbReference type="PROSITE" id="PS50043"/>
    </source>
</evidence>
<keyword evidence="4" id="KW-1185">Reference proteome</keyword>
<evidence type="ECO:0000313" key="4">
    <source>
        <dbReference type="Proteomes" id="UP000239181"/>
    </source>
</evidence>
<evidence type="ECO:0000256" key="1">
    <source>
        <dbReference type="ARBA" id="ARBA00023125"/>
    </source>
</evidence>
<dbReference type="OrthoDB" id="6613734at2"/>
<proteinExistence type="predicted"/>
<dbReference type="Proteomes" id="UP000239181">
    <property type="component" value="Unassembled WGS sequence"/>
</dbReference>
<organism evidence="3 4">
    <name type="scientific">Pantoea coffeiphila</name>
    <dbReference type="NCBI Taxonomy" id="1465635"/>
    <lineage>
        <taxon>Bacteria</taxon>
        <taxon>Pseudomonadati</taxon>
        <taxon>Pseudomonadota</taxon>
        <taxon>Gammaproteobacteria</taxon>
        <taxon>Enterobacterales</taxon>
        <taxon>Erwiniaceae</taxon>
        <taxon>Pantoea</taxon>
    </lineage>
</organism>
<dbReference type="SMART" id="SM00421">
    <property type="entry name" value="HTH_LUXR"/>
    <property type="match status" value="1"/>
</dbReference>
<comment type="caution">
    <text evidence="3">The sequence shown here is derived from an EMBL/GenBank/DDBJ whole genome shotgun (WGS) entry which is preliminary data.</text>
</comment>
<evidence type="ECO:0000313" key="3">
    <source>
        <dbReference type="EMBL" id="PRD16806.1"/>
    </source>
</evidence>
<protein>
    <recommendedName>
        <fullName evidence="2">HTH luxR-type domain-containing protein</fullName>
    </recommendedName>
</protein>